<dbReference type="EMBL" id="FLQY01000246">
    <property type="protein sequence ID" value="SBT09427.1"/>
    <property type="molecule type" value="Genomic_DNA"/>
</dbReference>
<dbReference type="SMART" id="SM00858">
    <property type="entry name" value="SAF"/>
    <property type="match status" value="1"/>
</dbReference>
<keyword evidence="3" id="KW-1185">Reference proteome</keyword>
<dbReference type="GO" id="GO:0047444">
    <property type="term" value="F:N-acylneuraminate-9-phosphate synthase activity"/>
    <property type="evidence" value="ECO:0007669"/>
    <property type="project" value="TreeGrafter"/>
</dbReference>
<dbReference type="PROSITE" id="PS50844">
    <property type="entry name" value="AFP_LIKE"/>
    <property type="match status" value="1"/>
</dbReference>
<dbReference type="PANTHER" id="PTHR42966:SF1">
    <property type="entry name" value="SIALIC ACID SYNTHASE"/>
    <property type="match status" value="1"/>
</dbReference>
<dbReference type="SUPFAM" id="SSF51269">
    <property type="entry name" value="AFP III-like domain"/>
    <property type="match status" value="1"/>
</dbReference>
<name>A0A1A8XXQ6_9RHOO</name>
<organism evidence="2 3">
    <name type="scientific">Candidatus Propionivibrio aalborgensis</name>
    <dbReference type="NCBI Taxonomy" id="1860101"/>
    <lineage>
        <taxon>Bacteria</taxon>
        <taxon>Pseudomonadati</taxon>
        <taxon>Pseudomonadota</taxon>
        <taxon>Betaproteobacteria</taxon>
        <taxon>Rhodocyclales</taxon>
        <taxon>Rhodocyclaceae</taxon>
        <taxon>Propionivibrio</taxon>
    </lineage>
</organism>
<gene>
    <name evidence="2" type="ORF">PROAA_320067</name>
</gene>
<dbReference type="InterPro" id="IPR013785">
    <property type="entry name" value="Aldolase_TIM"/>
</dbReference>
<dbReference type="SUPFAM" id="SSF51569">
    <property type="entry name" value="Aldolase"/>
    <property type="match status" value="1"/>
</dbReference>
<dbReference type="PANTHER" id="PTHR42966">
    <property type="entry name" value="N-ACETYLNEURAMINATE SYNTHASE"/>
    <property type="match status" value="1"/>
</dbReference>
<dbReference type="CDD" id="cd11615">
    <property type="entry name" value="SAF_NeuB_like"/>
    <property type="match status" value="1"/>
</dbReference>
<protein>
    <recommendedName>
        <fullName evidence="1">AFP-like domain-containing protein</fullName>
    </recommendedName>
</protein>
<dbReference type="Pfam" id="PF03102">
    <property type="entry name" value="NeuB"/>
    <property type="match status" value="1"/>
</dbReference>
<dbReference type="GO" id="GO:0016051">
    <property type="term" value="P:carbohydrate biosynthetic process"/>
    <property type="evidence" value="ECO:0007669"/>
    <property type="project" value="InterPro"/>
</dbReference>
<dbReference type="Proteomes" id="UP000199600">
    <property type="component" value="Unassembled WGS sequence"/>
</dbReference>
<evidence type="ECO:0000313" key="2">
    <source>
        <dbReference type="EMBL" id="SBT09427.1"/>
    </source>
</evidence>
<reference evidence="2 3" key="1">
    <citation type="submission" date="2016-06" db="EMBL/GenBank/DDBJ databases">
        <authorList>
            <person name="Kjaerup R.B."/>
            <person name="Dalgaard T.S."/>
            <person name="Juul-Madsen H.R."/>
        </authorList>
    </citation>
    <scope>NUCLEOTIDE SEQUENCE [LARGE SCALE GENOMIC DNA]</scope>
    <source>
        <strain evidence="2">2</strain>
    </source>
</reference>
<dbReference type="InterPro" id="IPR013974">
    <property type="entry name" value="SAF"/>
</dbReference>
<sequence>MKIGDIDLSREVMVIAEIGNNHEGDFGLARDMILAAAAAGAHAVKFQTIQPDQLVSASQPARLEQLGRFAFSRDEFAELATIAGAAGTVFLSTPFSPEVVPWLDELVPAFKIASGDNNYASLLAAVAATGKPVLLSTGMAGMTGIREACRIIETAAQKSGHSAHIALLHCVSAYPTPPAQANLRAISTLADEIGGVVGYSDHTLGIEAAVLSVALGARIIEKHFTLSKTQSEFRDHALSADPAEMTELVRRVRLAQELLGTGEKLPQEAEAPVIAAARRSIVARLDLPAGHVLTEHDLEWLRPGGGLMPGQESIVLGHRLLRPVVRGEMLLPDMVA</sequence>
<dbReference type="AlphaFoldDB" id="A0A1A8XXQ6"/>
<dbReference type="InterPro" id="IPR051690">
    <property type="entry name" value="PseI-like"/>
</dbReference>
<dbReference type="InterPro" id="IPR013132">
    <property type="entry name" value="PseI/NeuA/B-like_N"/>
</dbReference>
<feature type="domain" description="AFP-like" evidence="1">
    <location>
        <begin position="280"/>
        <end position="336"/>
    </location>
</feature>
<dbReference type="RefSeq" id="WP_186411592.1">
    <property type="nucleotide sequence ID" value="NZ_FLQY01000246.1"/>
</dbReference>
<dbReference type="InterPro" id="IPR036732">
    <property type="entry name" value="AFP_Neu5c_C_sf"/>
</dbReference>
<dbReference type="Gene3D" id="3.90.1210.10">
    <property type="entry name" value="Antifreeze-like/N-acetylneuraminic acid synthase C-terminal domain"/>
    <property type="match status" value="1"/>
</dbReference>
<dbReference type="Gene3D" id="3.20.20.70">
    <property type="entry name" value="Aldolase class I"/>
    <property type="match status" value="1"/>
</dbReference>
<evidence type="ECO:0000313" key="3">
    <source>
        <dbReference type="Proteomes" id="UP000199600"/>
    </source>
</evidence>
<proteinExistence type="predicted"/>
<dbReference type="Pfam" id="PF08666">
    <property type="entry name" value="SAF"/>
    <property type="match status" value="1"/>
</dbReference>
<evidence type="ECO:0000259" key="1">
    <source>
        <dbReference type="PROSITE" id="PS50844"/>
    </source>
</evidence>
<dbReference type="InterPro" id="IPR057736">
    <property type="entry name" value="SAF_PseI/NeuA/NeuB"/>
</dbReference>
<accession>A0A1A8XXQ6</accession>
<dbReference type="InterPro" id="IPR006190">
    <property type="entry name" value="SAF_AFP_Neu5Ac"/>
</dbReference>